<accession>A0A402AV45</accession>
<comment type="catalytic activity">
    <reaction evidence="1 5">
        <text>Hydrolysis of terminal, non-reducing alpha-D-galactose residues in alpha-D-galactosides, including galactose oligosaccharides, galactomannans and galactolipids.</text>
        <dbReference type="EC" id="3.2.1.22"/>
    </reaction>
</comment>
<dbReference type="InterPro" id="IPR050985">
    <property type="entry name" value="Alpha-glycosidase_related"/>
</dbReference>
<dbReference type="PANTHER" id="PTHR43053:SF3">
    <property type="entry name" value="ALPHA-GALACTOSIDASE C-RELATED"/>
    <property type="match status" value="1"/>
</dbReference>
<evidence type="ECO:0000256" key="6">
    <source>
        <dbReference type="PIRSR" id="PIRSR005536-1"/>
    </source>
</evidence>
<dbReference type="InterPro" id="IPR031705">
    <property type="entry name" value="Glyco_hydro_36_C"/>
</dbReference>
<feature type="binding site" evidence="7">
    <location>
        <position position="518"/>
    </location>
    <ligand>
        <name>substrate</name>
    </ligand>
</feature>
<dbReference type="EC" id="3.2.1.22" evidence="2 5"/>
<evidence type="ECO:0000256" key="3">
    <source>
        <dbReference type="ARBA" id="ARBA00022801"/>
    </source>
</evidence>
<keyword evidence="4 5" id="KW-0326">Glycosidase</keyword>
<evidence type="ECO:0000259" key="8">
    <source>
        <dbReference type="Pfam" id="PF16874"/>
    </source>
</evidence>
<dbReference type="PRINTS" id="PR00743">
    <property type="entry name" value="GLHYDRLASE36"/>
</dbReference>
<evidence type="ECO:0000259" key="9">
    <source>
        <dbReference type="Pfam" id="PF16875"/>
    </source>
</evidence>
<feature type="active site" description="Proton donor" evidence="6">
    <location>
        <position position="540"/>
    </location>
</feature>
<evidence type="ECO:0000256" key="1">
    <source>
        <dbReference type="ARBA" id="ARBA00001255"/>
    </source>
</evidence>
<dbReference type="PANTHER" id="PTHR43053">
    <property type="entry name" value="GLYCOSIDASE FAMILY 31"/>
    <property type="match status" value="1"/>
</dbReference>
<dbReference type="InterPro" id="IPR002252">
    <property type="entry name" value="Glyco_hydro_36"/>
</dbReference>
<evidence type="ECO:0000313" key="10">
    <source>
        <dbReference type="EMBL" id="GCE22883.1"/>
    </source>
</evidence>
<dbReference type="PIRSF" id="PIRSF005536">
    <property type="entry name" value="Agal"/>
    <property type="match status" value="1"/>
</dbReference>
<dbReference type="Proteomes" id="UP000287188">
    <property type="component" value="Unassembled WGS sequence"/>
</dbReference>
<evidence type="ECO:0000256" key="4">
    <source>
        <dbReference type="ARBA" id="ARBA00023295"/>
    </source>
</evidence>
<dbReference type="InterPro" id="IPR031704">
    <property type="entry name" value="Glyco_hydro_36_N"/>
</dbReference>
<dbReference type="Gene3D" id="2.60.40.1180">
    <property type="entry name" value="Golgi alpha-mannosidase II"/>
    <property type="match status" value="1"/>
</dbReference>
<feature type="binding site" evidence="7">
    <location>
        <begin position="466"/>
        <end position="470"/>
    </location>
    <ligand>
        <name>substrate</name>
    </ligand>
</feature>
<evidence type="ECO:0000256" key="2">
    <source>
        <dbReference type="ARBA" id="ARBA00012755"/>
    </source>
</evidence>
<dbReference type="Pfam" id="PF16874">
    <property type="entry name" value="Glyco_hydro_36C"/>
    <property type="match status" value="1"/>
</dbReference>
<reference evidence="11" key="1">
    <citation type="submission" date="2018-12" db="EMBL/GenBank/DDBJ databases">
        <title>Tengunoibacter tsumagoiensis gen. nov., sp. nov., Dictyobacter kobayashii sp. nov., D. alpinus sp. nov., and D. joshuensis sp. nov. and description of Dictyobacteraceae fam. nov. within the order Ktedonobacterales isolated from Tengu-no-mugimeshi.</title>
        <authorList>
            <person name="Wang C.M."/>
            <person name="Zheng Y."/>
            <person name="Sakai Y."/>
            <person name="Toyoda A."/>
            <person name="Minakuchi Y."/>
            <person name="Abe K."/>
            <person name="Yokota A."/>
            <person name="Yabe S."/>
        </authorList>
    </citation>
    <scope>NUCLEOTIDE SEQUENCE [LARGE SCALE GENOMIC DNA]</scope>
    <source>
        <strain evidence="11">Uno11</strain>
    </source>
</reference>
<sequence length="730" mass="82080">MQTDKITGEIATGIHQQAGNKSWLLVTEHSSYALGVTEEGLLLQLYWGARLPSFNDLPSVQLPAERSSQDVTLTLAREEYPALGGLRYGEFAAQAVFADGTRDIDLRFEGAEIGERQGLPELRLRLRDAVYPLDVILSYRVDSKNDLIIRSASFHNKGDEAILLERAFSAVWHLPAQFTPRHLTTLAGHWGGETRIQRQPVVAGTVQIESRKGVTGSNAYPWFAIDTQATEQLSEVYFGTIAWSGSWNLRVSTRITGETAIAGGIHDHDFAWTLAGQQSFETPDFVAGFAQDGINGSRHRLHRYIREHVLPQPQASQPRPVLYNSWEATFFDVTEEGQSKLAERAAELGVELFVVDDGWFPARNHDHAGLGDWRIDPQKFPNGLQPLVNRVNELGMQFGIWVEPEMVNPDSDLYRAHPDWIYHFPNRPRSEARNQLVLNVGRQDVQEYLITVLDKLIGDHNVSFIKWDMNRPISEPGWPEYVAAGNNGREVWVRHVEGVYTIMDTLRARHPNLSIESCSSGGSRADLGILERTDQVWSSDNTHPDARLFIQEGISHILPGRVMGDWVTDTPSDRVWNEIPLSYRFHVAMMGMLGIGGHLMHWSKEDLAEAKRWIAVYKQIRPIVQDGEQSWLISPTATEGNWAAVESLTTDASEAVVFAFRRTNPFWEVAPRLRLQGLQPTARYSVQSLGQTDNETQEYSGAALMNQGIALPLGRSSYASCILHLRLINR</sequence>
<dbReference type="InterPro" id="IPR013780">
    <property type="entry name" value="Glyco_hydro_b"/>
</dbReference>
<dbReference type="Pfam" id="PF02065">
    <property type="entry name" value="Melibiase"/>
    <property type="match status" value="1"/>
</dbReference>
<feature type="binding site" evidence="7">
    <location>
        <position position="540"/>
    </location>
    <ligand>
        <name>substrate</name>
    </ligand>
</feature>
<evidence type="ECO:0000256" key="5">
    <source>
        <dbReference type="PIRNR" id="PIRNR005536"/>
    </source>
</evidence>
<dbReference type="PROSITE" id="PS00512">
    <property type="entry name" value="ALPHA_GALACTOSIDASE"/>
    <property type="match status" value="1"/>
</dbReference>
<gene>
    <name evidence="10" type="primary">galA</name>
    <name evidence="10" type="ORF">KDK_66830</name>
</gene>
<dbReference type="InterPro" id="IPR017853">
    <property type="entry name" value="GH"/>
</dbReference>
<name>A0A402AV45_9CHLR</name>
<protein>
    <recommendedName>
        <fullName evidence="2 5">Alpha-galactosidase</fullName>
        <ecNumber evidence="2 5">3.2.1.22</ecNumber>
    </recommendedName>
</protein>
<comment type="similarity">
    <text evidence="5">Belongs to the glycosyl hydrolase.</text>
</comment>
<dbReference type="GO" id="GO:0004557">
    <property type="term" value="F:alpha-galactosidase activity"/>
    <property type="evidence" value="ECO:0007669"/>
    <property type="project" value="UniProtKB-UniRule"/>
</dbReference>
<feature type="binding site" evidence="7">
    <location>
        <begin position="356"/>
        <end position="357"/>
    </location>
    <ligand>
        <name>substrate</name>
    </ligand>
</feature>
<dbReference type="Gene3D" id="3.20.20.70">
    <property type="entry name" value="Aldolase class I"/>
    <property type="match status" value="1"/>
</dbReference>
<feature type="binding site" evidence="7">
    <location>
        <position position="433"/>
    </location>
    <ligand>
        <name>substrate</name>
    </ligand>
</feature>
<organism evidence="10 11">
    <name type="scientific">Dictyobacter kobayashii</name>
    <dbReference type="NCBI Taxonomy" id="2014872"/>
    <lineage>
        <taxon>Bacteria</taxon>
        <taxon>Bacillati</taxon>
        <taxon>Chloroflexota</taxon>
        <taxon>Ktedonobacteria</taxon>
        <taxon>Ktedonobacterales</taxon>
        <taxon>Dictyobacteraceae</taxon>
        <taxon>Dictyobacter</taxon>
    </lineage>
</organism>
<dbReference type="Pfam" id="PF16875">
    <property type="entry name" value="Glyco_hydro_36N"/>
    <property type="match status" value="1"/>
</dbReference>
<dbReference type="EMBL" id="BIFS01000002">
    <property type="protein sequence ID" value="GCE22883.1"/>
    <property type="molecule type" value="Genomic_DNA"/>
</dbReference>
<dbReference type="InterPro" id="IPR000111">
    <property type="entry name" value="Glyco_hydro_27/36_CS"/>
</dbReference>
<dbReference type="CDD" id="cd14791">
    <property type="entry name" value="GH36"/>
    <property type="match status" value="1"/>
</dbReference>
<evidence type="ECO:0000313" key="11">
    <source>
        <dbReference type="Proteomes" id="UP000287188"/>
    </source>
</evidence>
<feature type="binding site" evidence="7">
    <location>
        <position position="190"/>
    </location>
    <ligand>
        <name>substrate</name>
    </ligand>
</feature>
<dbReference type="RefSeq" id="WP_126556324.1">
    <property type="nucleotide sequence ID" value="NZ_BIFS01000002.1"/>
</dbReference>
<feature type="domain" description="Glycosyl hydrolase family 36 N-terminal" evidence="9">
    <location>
        <begin position="40"/>
        <end position="275"/>
    </location>
</feature>
<dbReference type="GO" id="GO:0016052">
    <property type="term" value="P:carbohydrate catabolic process"/>
    <property type="evidence" value="ECO:0007669"/>
    <property type="project" value="InterPro"/>
</dbReference>
<comment type="caution">
    <text evidence="10">The sequence shown here is derived from an EMBL/GenBank/DDBJ whole genome shotgun (WGS) entry which is preliminary data.</text>
</comment>
<keyword evidence="3 5" id="KW-0378">Hydrolase</keyword>
<proteinExistence type="inferred from homology"/>
<dbReference type="Gene3D" id="2.70.98.60">
    <property type="entry name" value="alpha-galactosidase from lactobacil brevis"/>
    <property type="match status" value="1"/>
</dbReference>
<feature type="active site" description="Nucleophile" evidence="6">
    <location>
        <position position="468"/>
    </location>
</feature>
<keyword evidence="11" id="KW-1185">Reference proteome</keyword>
<evidence type="ECO:0000256" key="7">
    <source>
        <dbReference type="PIRSR" id="PIRSR005536-2"/>
    </source>
</evidence>
<dbReference type="OrthoDB" id="9758822at2"/>
<feature type="domain" description="Glycosyl hydrolase family 36 C-terminal" evidence="8">
    <location>
        <begin position="642"/>
        <end position="725"/>
    </location>
</feature>
<dbReference type="InterPro" id="IPR013785">
    <property type="entry name" value="Aldolase_TIM"/>
</dbReference>
<dbReference type="FunFam" id="3.20.20.70:FF:000118">
    <property type="entry name" value="Alpha-galactosidase"/>
    <property type="match status" value="1"/>
</dbReference>
<dbReference type="SUPFAM" id="SSF51445">
    <property type="entry name" value="(Trans)glycosidases"/>
    <property type="match status" value="1"/>
</dbReference>
<dbReference type="AlphaFoldDB" id="A0A402AV45"/>
<dbReference type="InterPro" id="IPR038417">
    <property type="entry name" value="Alpga-gal_N_sf"/>
</dbReference>